<reference evidence="1 2" key="1">
    <citation type="submission" date="2011-02" db="EMBL/GenBank/DDBJ databases">
        <authorList>
            <person name="Muzny D."/>
            <person name="Qin X."/>
            <person name="Deng J."/>
            <person name="Jiang H."/>
            <person name="Liu Y."/>
            <person name="Qu J."/>
            <person name="Song X.-Z."/>
            <person name="Zhang L."/>
            <person name="Thornton R."/>
            <person name="Coyle M."/>
            <person name="Francisco L."/>
            <person name="Jackson L."/>
            <person name="Javaid M."/>
            <person name="Korchina V."/>
            <person name="Kovar C."/>
            <person name="Mata R."/>
            <person name="Mathew T."/>
            <person name="Ngo R."/>
            <person name="Nguyen L."/>
            <person name="Nguyen N."/>
            <person name="Okwuonu G."/>
            <person name="Ongeri F."/>
            <person name="Pham C."/>
            <person name="Simmons D."/>
            <person name="Wilczek-Boney K."/>
            <person name="Hale W."/>
            <person name="Jakkamsetti A."/>
            <person name="Pham P."/>
            <person name="Ruth R."/>
            <person name="San Lucas F."/>
            <person name="Warren J."/>
            <person name="Zhang J."/>
            <person name="Zhao Z."/>
            <person name="Zhou C."/>
            <person name="Zhu D."/>
            <person name="Lee S."/>
            <person name="Bess C."/>
            <person name="Blankenburg K."/>
            <person name="Forbes L."/>
            <person name="Fu Q."/>
            <person name="Gubbala S."/>
            <person name="Hirani K."/>
            <person name="Jayaseelan J.C."/>
            <person name="Lara F."/>
            <person name="Munidasa M."/>
            <person name="Palculict T."/>
            <person name="Patil S."/>
            <person name="Pu L.-L."/>
            <person name="Saada N."/>
            <person name="Tang L."/>
            <person name="Weissenberger G."/>
            <person name="Zhu Y."/>
            <person name="Hemphill L."/>
            <person name="Shang Y."/>
            <person name="Youmans B."/>
            <person name="Ayvaz T."/>
            <person name="Ross M."/>
            <person name="Santibanez J."/>
            <person name="Aqrawi P."/>
            <person name="Gross S."/>
            <person name="Joshi V."/>
            <person name="Fowler G."/>
            <person name="Nazareth L."/>
            <person name="Reid J."/>
            <person name="Worley K."/>
            <person name="Petrosino J."/>
            <person name="Highlander S."/>
            <person name="Gibbs R."/>
        </authorList>
    </citation>
    <scope>NUCLEOTIDE SEQUENCE [LARGE SCALE GENOMIC DNA]</scope>
    <source>
        <strain evidence="1 2">ATCC BAA-1200</strain>
    </source>
</reference>
<dbReference type="HOGENOM" id="CLU_3202390_0_0_4"/>
<comment type="caution">
    <text evidence="1">The sequence shown here is derived from an EMBL/GenBank/DDBJ whole genome shotgun (WGS) entry which is preliminary data.</text>
</comment>
<keyword evidence="2" id="KW-1185">Reference proteome</keyword>
<proteinExistence type="predicted"/>
<dbReference type="EMBL" id="AFAY01000048">
    <property type="protein sequence ID" value="EGF08977.1"/>
    <property type="molecule type" value="Genomic_DNA"/>
</dbReference>
<gene>
    <name evidence="1" type="ORF">HMPREF9123_2412</name>
</gene>
<accession>F2BFA5</accession>
<sequence length="45" mass="4947">MRPRVAGRGAAEYIVKAGWCKVPHRRRGRAAWAGRAFAARAAKLV</sequence>
<organism evidence="1 2">
    <name type="scientific">Neisseria bacilliformis ATCC BAA-1200</name>
    <dbReference type="NCBI Taxonomy" id="888742"/>
    <lineage>
        <taxon>Bacteria</taxon>
        <taxon>Pseudomonadati</taxon>
        <taxon>Pseudomonadota</taxon>
        <taxon>Betaproteobacteria</taxon>
        <taxon>Neisseriales</taxon>
        <taxon>Neisseriaceae</taxon>
        <taxon>Neisseria</taxon>
    </lineage>
</organism>
<evidence type="ECO:0000313" key="2">
    <source>
        <dbReference type="Proteomes" id="UP000004105"/>
    </source>
</evidence>
<evidence type="ECO:0000313" key="1">
    <source>
        <dbReference type="EMBL" id="EGF08977.1"/>
    </source>
</evidence>
<dbReference type="Proteomes" id="UP000004105">
    <property type="component" value="Unassembled WGS sequence"/>
</dbReference>
<protein>
    <submittedName>
        <fullName evidence="1">Uncharacterized protein</fullName>
    </submittedName>
</protein>
<name>F2BFA5_9NEIS</name>
<dbReference type="AlphaFoldDB" id="F2BFA5"/>